<comment type="caution">
    <text evidence="1">The sequence shown here is derived from an EMBL/GenBank/DDBJ whole genome shotgun (WGS) entry which is preliminary data.</text>
</comment>
<keyword evidence="2" id="KW-1185">Reference proteome</keyword>
<evidence type="ECO:0000313" key="2">
    <source>
        <dbReference type="Proteomes" id="UP001140094"/>
    </source>
</evidence>
<evidence type="ECO:0000313" key="1">
    <source>
        <dbReference type="EMBL" id="KAJ2788483.1"/>
    </source>
</evidence>
<dbReference type="EMBL" id="JANBUO010004083">
    <property type="protein sequence ID" value="KAJ2788483.1"/>
    <property type="molecule type" value="Genomic_DNA"/>
</dbReference>
<protein>
    <submittedName>
        <fullName evidence="1">Uncharacterized protein</fullName>
    </submittedName>
</protein>
<accession>A0A9W8HML6</accession>
<dbReference type="OrthoDB" id="2349272at2759"/>
<gene>
    <name evidence="1" type="ORF">H4R20_007371</name>
</gene>
<organism evidence="1 2">
    <name type="scientific">Coemansia guatemalensis</name>
    <dbReference type="NCBI Taxonomy" id="2761395"/>
    <lineage>
        <taxon>Eukaryota</taxon>
        <taxon>Fungi</taxon>
        <taxon>Fungi incertae sedis</taxon>
        <taxon>Zoopagomycota</taxon>
        <taxon>Kickxellomycotina</taxon>
        <taxon>Kickxellomycetes</taxon>
        <taxon>Kickxellales</taxon>
        <taxon>Kickxellaceae</taxon>
        <taxon>Coemansia</taxon>
    </lineage>
</organism>
<dbReference type="Proteomes" id="UP001140094">
    <property type="component" value="Unassembled WGS sequence"/>
</dbReference>
<reference evidence="1" key="1">
    <citation type="submission" date="2022-07" db="EMBL/GenBank/DDBJ databases">
        <title>Phylogenomic reconstructions and comparative analyses of Kickxellomycotina fungi.</title>
        <authorList>
            <person name="Reynolds N.K."/>
            <person name="Stajich J.E."/>
            <person name="Barry K."/>
            <person name="Grigoriev I.V."/>
            <person name="Crous P."/>
            <person name="Smith M.E."/>
        </authorList>
    </citation>
    <scope>NUCLEOTIDE SEQUENCE</scope>
    <source>
        <strain evidence="1">NRRL 1565</strain>
    </source>
</reference>
<proteinExistence type="predicted"/>
<dbReference type="AlphaFoldDB" id="A0A9W8HML6"/>
<feature type="non-terminal residue" evidence="1">
    <location>
        <position position="94"/>
    </location>
</feature>
<sequence>MNPDAASDTYCEEFERTSGIKGECVSNSEALEPINKAIRKFGVIKRSEIVATLAWMLKESEGWKYNINHFPGNAGQGTRTIMMWEFVNKYAQQV</sequence>
<name>A0A9W8HML6_9FUNG</name>